<dbReference type="InterPro" id="IPR029787">
    <property type="entry name" value="Nucleotide_cyclase"/>
</dbReference>
<dbReference type="InterPro" id="IPR043128">
    <property type="entry name" value="Rev_trsase/Diguanyl_cyclase"/>
</dbReference>
<dbReference type="InterPro" id="IPR000160">
    <property type="entry name" value="GGDEF_dom"/>
</dbReference>
<dbReference type="GO" id="GO:0005886">
    <property type="term" value="C:plasma membrane"/>
    <property type="evidence" value="ECO:0007669"/>
    <property type="project" value="TreeGrafter"/>
</dbReference>
<dbReference type="SMART" id="SM00267">
    <property type="entry name" value="GGDEF"/>
    <property type="match status" value="1"/>
</dbReference>
<dbReference type="Gene3D" id="3.30.450.40">
    <property type="match status" value="1"/>
</dbReference>
<feature type="domain" description="GGDEF" evidence="1">
    <location>
        <begin position="166"/>
        <end position="307"/>
    </location>
</feature>
<protein>
    <submittedName>
        <fullName evidence="2">Diguanylate cyclase (GGDEF) domain-containing protein</fullName>
    </submittedName>
</protein>
<accession>A0A1H6RWV0</accession>
<dbReference type="PANTHER" id="PTHR45138:SF9">
    <property type="entry name" value="DIGUANYLATE CYCLASE DGCM-RELATED"/>
    <property type="match status" value="1"/>
</dbReference>
<name>A0A1H6RWV0_9LACT</name>
<proteinExistence type="predicted"/>
<dbReference type="EMBL" id="FNYW01000003">
    <property type="protein sequence ID" value="SEI55672.1"/>
    <property type="molecule type" value="Genomic_DNA"/>
</dbReference>
<organism evidence="2 3">
    <name type="scientific">Alkalibacterium gilvum</name>
    <dbReference type="NCBI Taxonomy" id="1130080"/>
    <lineage>
        <taxon>Bacteria</taxon>
        <taxon>Bacillati</taxon>
        <taxon>Bacillota</taxon>
        <taxon>Bacilli</taxon>
        <taxon>Lactobacillales</taxon>
        <taxon>Carnobacteriaceae</taxon>
        <taxon>Alkalibacterium</taxon>
    </lineage>
</organism>
<dbReference type="Pfam" id="PF00990">
    <property type="entry name" value="GGDEF"/>
    <property type="match status" value="1"/>
</dbReference>
<dbReference type="Proteomes" id="UP000198564">
    <property type="component" value="Unassembled WGS sequence"/>
</dbReference>
<dbReference type="GO" id="GO:1902201">
    <property type="term" value="P:negative regulation of bacterial-type flagellum-dependent cell motility"/>
    <property type="evidence" value="ECO:0007669"/>
    <property type="project" value="TreeGrafter"/>
</dbReference>
<keyword evidence="3" id="KW-1185">Reference proteome</keyword>
<dbReference type="Gene3D" id="3.30.70.270">
    <property type="match status" value="1"/>
</dbReference>
<gene>
    <name evidence="2" type="ORF">SAMN04488113_10335</name>
</gene>
<dbReference type="GO" id="GO:0052621">
    <property type="term" value="F:diguanylate cyclase activity"/>
    <property type="evidence" value="ECO:0007669"/>
    <property type="project" value="TreeGrafter"/>
</dbReference>
<dbReference type="NCBIfam" id="TIGR00254">
    <property type="entry name" value="GGDEF"/>
    <property type="match status" value="1"/>
</dbReference>
<dbReference type="SUPFAM" id="SSF55781">
    <property type="entry name" value="GAF domain-like"/>
    <property type="match status" value="1"/>
</dbReference>
<reference evidence="3" key="1">
    <citation type="submission" date="2016-10" db="EMBL/GenBank/DDBJ databases">
        <authorList>
            <person name="Varghese N."/>
            <person name="Submissions S."/>
        </authorList>
    </citation>
    <scope>NUCLEOTIDE SEQUENCE [LARGE SCALE GENOMIC DNA]</scope>
    <source>
        <strain evidence="3">DSM 25751</strain>
    </source>
</reference>
<dbReference type="PANTHER" id="PTHR45138">
    <property type="entry name" value="REGULATORY COMPONENTS OF SENSORY TRANSDUCTION SYSTEM"/>
    <property type="match status" value="1"/>
</dbReference>
<sequence>MIEIFPAEALSYFTVDEEHNVLRKRVILNKKEIDVQDEAFTLGEKSVLKQAITENQIFYRNYAKDWKNDCENELLYNAESAVIIPISVLDGVQGIILMTHNARSIYDEMIISLLKVFHKYFIIAMDNALHYEQLEINAEMDFLTQLPNLKGLAKKLGSVKQEKTLTQLSLIVMDLDFFKRINDTHGHQSGNEVLKELSQRLKTNLAKDNYIARFDGEEFIILLPNYSQTSAVDVAEKIRHLIGDTPFAIRESIKSSDEKSISVTASLGVATSTNNDTDIEELIQLADRAMYIGSKQQGRNRVTVAQKGS</sequence>
<dbReference type="InterPro" id="IPR029016">
    <property type="entry name" value="GAF-like_dom_sf"/>
</dbReference>
<dbReference type="STRING" id="1130080.SAMN04488113_10335"/>
<evidence type="ECO:0000313" key="2">
    <source>
        <dbReference type="EMBL" id="SEI55672.1"/>
    </source>
</evidence>
<dbReference type="GO" id="GO:0043709">
    <property type="term" value="P:cell adhesion involved in single-species biofilm formation"/>
    <property type="evidence" value="ECO:0007669"/>
    <property type="project" value="TreeGrafter"/>
</dbReference>
<dbReference type="InterPro" id="IPR050469">
    <property type="entry name" value="Diguanylate_Cyclase"/>
</dbReference>
<dbReference type="AlphaFoldDB" id="A0A1H6RWV0"/>
<dbReference type="SUPFAM" id="SSF55073">
    <property type="entry name" value="Nucleotide cyclase"/>
    <property type="match status" value="1"/>
</dbReference>
<dbReference type="FunFam" id="3.30.70.270:FF:000001">
    <property type="entry name" value="Diguanylate cyclase domain protein"/>
    <property type="match status" value="1"/>
</dbReference>
<dbReference type="RefSeq" id="WP_091632636.1">
    <property type="nucleotide sequence ID" value="NZ_FNYW01000003.1"/>
</dbReference>
<evidence type="ECO:0000313" key="3">
    <source>
        <dbReference type="Proteomes" id="UP000198564"/>
    </source>
</evidence>
<evidence type="ECO:0000259" key="1">
    <source>
        <dbReference type="PROSITE" id="PS50887"/>
    </source>
</evidence>
<dbReference type="PROSITE" id="PS50887">
    <property type="entry name" value="GGDEF"/>
    <property type="match status" value="1"/>
</dbReference>
<dbReference type="CDD" id="cd01949">
    <property type="entry name" value="GGDEF"/>
    <property type="match status" value="1"/>
</dbReference>
<dbReference type="OrthoDB" id="9759607at2"/>